<dbReference type="Gene3D" id="3.30.1490.20">
    <property type="entry name" value="ATP-grasp fold, A domain"/>
    <property type="match status" value="1"/>
</dbReference>
<protein>
    <recommendedName>
        <fullName evidence="1">ATP-grasp domain-containing protein</fullName>
    </recommendedName>
</protein>
<dbReference type="PANTHER" id="PTHR23132">
    <property type="entry name" value="D-ALANINE--D-ALANINE LIGASE"/>
    <property type="match status" value="1"/>
</dbReference>
<dbReference type="AlphaFoldDB" id="X1BKY4"/>
<dbReference type="Pfam" id="PF21360">
    <property type="entry name" value="PylC-like_N"/>
    <property type="match status" value="1"/>
</dbReference>
<comment type="caution">
    <text evidence="2">The sequence shown here is derived from an EMBL/GenBank/DDBJ whole genome shotgun (WGS) entry which is preliminary data.</text>
</comment>
<dbReference type="InterPro" id="IPR013815">
    <property type="entry name" value="ATP_grasp_subdomain_1"/>
</dbReference>
<accession>X1BKY4</accession>
<sequence>RTLKEMGSYRIVGIDASPYSFGLKLADVGYVVPFATAPEFKRTIEMIIAREEPDYIIPLVDEEILIFHAIGEQFNTRVVAPVPRFCELCLDKWLTSQALQDAGIPVPETWLATDTNKVRYPAVIKPRGGRGSRGLAYLRQASDLEGYLMMARGSPQEYVIQEQIEGREFTVSVVVGLGGPLLAVVPKEVIIKRGITLAGVTRDVPEINSVCRQVQDRLRANGPFNVQLIMKDDKRPYIIEINPRYSTTALLTIAAGIHEIDLVIRHLPKL</sequence>
<dbReference type="Pfam" id="PF02655">
    <property type="entry name" value="ATP-grasp_3"/>
    <property type="match status" value="1"/>
</dbReference>
<evidence type="ECO:0000259" key="1">
    <source>
        <dbReference type="PROSITE" id="PS50975"/>
    </source>
</evidence>
<dbReference type="Gene3D" id="3.30.470.20">
    <property type="entry name" value="ATP-grasp fold, B domain"/>
    <property type="match status" value="1"/>
</dbReference>
<dbReference type="GO" id="GO:0005524">
    <property type="term" value="F:ATP binding"/>
    <property type="evidence" value="ECO:0007669"/>
    <property type="project" value="InterPro"/>
</dbReference>
<dbReference type="Gene3D" id="3.40.50.20">
    <property type="match status" value="1"/>
</dbReference>
<dbReference type="InterPro" id="IPR003806">
    <property type="entry name" value="ATP-grasp_PylC-type"/>
</dbReference>
<proteinExistence type="predicted"/>
<dbReference type="GO" id="GO:0046872">
    <property type="term" value="F:metal ion binding"/>
    <property type="evidence" value="ECO:0007669"/>
    <property type="project" value="InterPro"/>
</dbReference>
<dbReference type="PANTHER" id="PTHR23132:SF14">
    <property type="entry name" value="ATP-GRASP DOMAIN-CONTAINING PROTEIN"/>
    <property type="match status" value="1"/>
</dbReference>
<dbReference type="SUPFAM" id="SSF56059">
    <property type="entry name" value="Glutathione synthetase ATP-binding domain-like"/>
    <property type="match status" value="1"/>
</dbReference>
<dbReference type="EMBL" id="BART01011411">
    <property type="protein sequence ID" value="GAG84733.1"/>
    <property type="molecule type" value="Genomic_DNA"/>
</dbReference>
<gene>
    <name evidence="2" type="ORF">S01H4_24323</name>
</gene>
<reference evidence="2" key="1">
    <citation type="journal article" date="2014" name="Front. Microbiol.">
        <title>High frequency of phylogenetically diverse reductive dehalogenase-homologous genes in deep subseafloor sedimentary metagenomes.</title>
        <authorList>
            <person name="Kawai M."/>
            <person name="Futagami T."/>
            <person name="Toyoda A."/>
            <person name="Takaki Y."/>
            <person name="Nishi S."/>
            <person name="Hori S."/>
            <person name="Arai W."/>
            <person name="Tsubouchi T."/>
            <person name="Morono Y."/>
            <person name="Uchiyama I."/>
            <person name="Ito T."/>
            <person name="Fujiyama A."/>
            <person name="Inagaki F."/>
            <person name="Takami H."/>
        </authorList>
    </citation>
    <scope>NUCLEOTIDE SEQUENCE</scope>
    <source>
        <strain evidence="2">Expedition CK06-06</strain>
    </source>
</reference>
<feature type="domain" description="ATP-grasp" evidence="1">
    <location>
        <begin position="96"/>
        <end position="268"/>
    </location>
</feature>
<dbReference type="InterPro" id="IPR048764">
    <property type="entry name" value="PylC_N"/>
</dbReference>
<name>X1BKY4_9ZZZZ</name>
<dbReference type="GO" id="GO:0008716">
    <property type="term" value="F:D-alanine-D-alanine ligase activity"/>
    <property type="evidence" value="ECO:0007669"/>
    <property type="project" value="TreeGrafter"/>
</dbReference>
<dbReference type="PROSITE" id="PS50975">
    <property type="entry name" value="ATP_GRASP"/>
    <property type="match status" value="1"/>
</dbReference>
<feature type="non-terminal residue" evidence="2">
    <location>
        <position position="1"/>
    </location>
</feature>
<dbReference type="InterPro" id="IPR011761">
    <property type="entry name" value="ATP-grasp"/>
</dbReference>
<organism evidence="2">
    <name type="scientific">marine sediment metagenome</name>
    <dbReference type="NCBI Taxonomy" id="412755"/>
    <lineage>
        <taxon>unclassified sequences</taxon>
        <taxon>metagenomes</taxon>
        <taxon>ecological metagenomes</taxon>
    </lineage>
</organism>
<evidence type="ECO:0000313" key="2">
    <source>
        <dbReference type="EMBL" id="GAG84733.1"/>
    </source>
</evidence>